<dbReference type="InterPro" id="IPR016162">
    <property type="entry name" value="Ald_DH_N"/>
</dbReference>
<comment type="caution">
    <text evidence="8">The sequence shown here is derived from an EMBL/GenBank/DDBJ whole genome shotgun (WGS) entry which is preliminary data.</text>
</comment>
<evidence type="ECO:0000256" key="6">
    <source>
        <dbReference type="RuleBase" id="RU003345"/>
    </source>
</evidence>
<feature type="active site" evidence="5">
    <location>
        <position position="229"/>
    </location>
</feature>
<dbReference type="InterPro" id="IPR016163">
    <property type="entry name" value="Ald_DH_C"/>
</dbReference>
<dbReference type="InterPro" id="IPR012394">
    <property type="entry name" value="Aldehyde_DH_NAD(P)"/>
</dbReference>
<dbReference type="InterPro" id="IPR029510">
    <property type="entry name" value="Ald_DH_CS_GLU"/>
</dbReference>
<evidence type="ECO:0000256" key="3">
    <source>
        <dbReference type="ARBA" id="ARBA00023027"/>
    </source>
</evidence>
<dbReference type="EMBL" id="JAMFLX010000022">
    <property type="protein sequence ID" value="MCL6271264.1"/>
    <property type="molecule type" value="Genomic_DNA"/>
</dbReference>
<evidence type="ECO:0000256" key="1">
    <source>
        <dbReference type="ARBA" id="ARBA00009986"/>
    </source>
</evidence>
<gene>
    <name evidence="8" type="ORF">M3P05_15160</name>
</gene>
<dbReference type="RefSeq" id="WP_249700750.1">
    <property type="nucleotide sequence ID" value="NZ_JAMFLX010000022.1"/>
</dbReference>
<evidence type="ECO:0000256" key="2">
    <source>
        <dbReference type="ARBA" id="ARBA00023002"/>
    </source>
</evidence>
<evidence type="ECO:0000256" key="4">
    <source>
        <dbReference type="PIRNR" id="PIRNR036492"/>
    </source>
</evidence>
<dbReference type="CDD" id="cd07133">
    <property type="entry name" value="ALDH_CALDH_CalB"/>
    <property type="match status" value="1"/>
</dbReference>
<dbReference type="InterPro" id="IPR015590">
    <property type="entry name" value="Aldehyde_DH_dom"/>
</dbReference>
<sequence>MATAVDTMSNTLDPVQIPGNSFLPIFEKQKKAFRAAPYLSWDDRISNLKKLKTVLLDHQREIIQAISDDFAGRAPEETRLAEMMPITQDINATCRQLKKWMKPSRRHVGQHLQPAKAYVRYQPLGVVGIMVPWNYPLQLAVLPMVGALAAGNRVMVKMSEFTPKTSQLFARLMKEHFPDDLIAVINGDASVAADFSKLPFDHLLFTGSTQVGRIVMRAAAENLTPVTLELGGKSPAIVAEDVDIEEAAERICFGKSFNAGQTCVAPDYILCPREKMDAFIAAYKKSFSKMYPRLNGNSDYTSIINDRQYERLNRLVEEARENGADIHVVGESQVNDGSRRMPLHIITNADQNLSVMQDEIFGPILPLVPYDYLNQAIDYIRERPHPLALYLFSHEKNTHAHVLQDTHSGGVCINDTLIHVTVDDLPFGGIGDSGMGHYHGYEGFLTFSKAKAVMLKGKFNAAKMMYPPYGGFIGKLIFKLFVR</sequence>
<proteinExistence type="inferred from homology"/>
<accession>A0ABT0PIP1</accession>
<protein>
    <recommendedName>
        <fullName evidence="4">Aldehyde dehydrogenase</fullName>
    </recommendedName>
</protein>
<evidence type="ECO:0000313" key="9">
    <source>
        <dbReference type="Proteomes" id="UP001203338"/>
    </source>
</evidence>
<keyword evidence="3" id="KW-0520">NAD</keyword>
<dbReference type="PIRSF" id="PIRSF036492">
    <property type="entry name" value="ALDH"/>
    <property type="match status" value="1"/>
</dbReference>
<dbReference type="PROSITE" id="PS00687">
    <property type="entry name" value="ALDEHYDE_DEHYDR_GLU"/>
    <property type="match status" value="1"/>
</dbReference>
<evidence type="ECO:0000259" key="7">
    <source>
        <dbReference type="Pfam" id="PF00171"/>
    </source>
</evidence>
<dbReference type="SUPFAM" id="SSF53720">
    <property type="entry name" value="ALDH-like"/>
    <property type="match status" value="1"/>
</dbReference>
<keyword evidence="2 4" id="KW-0560">Oxidoreductase</keyword>
<dbReference type="PANTHER" id="PTHR43570:SF20">
    <property type="entry name" value="ALDEHYDE DEHYDROGENASE ALDX-RELATED"/>
    <property type="match status" value="1"/>
</dbReference>
<dbReference type="InterPro" id="IPR016161">
    <property type="entry name" value="Ald_DH/histidinol_DH"/>
</dbReference>
<dbReference type="Gene3D" id="3.40.309.10">
    <property type="entry name" value="Aldehyde Dehydrogenase, Chain A, domain 2"/>
    <property type="match status" value="1"/>
</dbReference>
<feature type="domain" description="Aldehyde dehydrogenase" evidence="7">
    <location>
        <begin position="27"/>
        <end position="453"/>
    </location>
</feature>
<evidence type="ECO:0000313" key="8">
    <source>
        <dbReference type="EMBL" id="MCL6271264.1"/>
    </source>
</evidence>
<dbReference type="Gene3D" id="3.40.605.10">
    <property type="entry name" value="Aldehyde Dehydrogenase, Chain A, domain 1"/>
    <property type="match status" value="1"/>
</dbReference>
<reference evidence="8 9" key="1">
    <citation type="submission" date="2022-05" db="EMBL/GenBank/DDBJ databases">
        <authorList>
            <person name="Park J.-S."/>
        </authorList>
    </citation>
    <scope>NUCLEOTIDE SEQUENCE [LARGE SCALE GENOMIC DNA]</scope>
    <source>
        <strain evidence="8 9">2012CJ34-2</strain>
    </source>
</reference>
<comment type="similarity">
    <text evidence="1 4 6">Belongs to the aldehyde dehydrogenase family.</text>
</comment>
<organism evidence="8 9">
    <name type="scientific">Parendozoicomonas callyspongiae</name>
    <dbReference type="NCBI Taxonomy" id="2942213"/>
    <lineage>
        <taxon>Bacteria</taxon>
        <taxon>Pseudomonadati</taxon>
        <taxon>Pseudomonadota</taxon>
        <taxon>Gammaproteobacteria</taxon>
        <taxon>Oceanospirillales</taxon>
        <taxon>Endozoicomonadaceae</taxon>
        <taxon>Parendozoicomonas</taxon>
    </lineage>
</organism>
<keyword evidence="9" id="KW-1185">Reference proteome</keyword>
<dbReference type="Pfam" id="PF00171">
    <property type="entry name" value="Aldedh"/>
    <property type="match status" value="1"/>
</dbReference>
<dbReference type="Proteomes" id="UP001203338">
    <property type="component" value="Unassembled WGS sequence"/>
</dbReference>
<name>A0ABT0PIP1_9GAMM</name>
<dbReference type="PANTHER" id="PTHR43570">
    <property type="entry name" value="ALDEHYDE DEHYDROGENASE"/>
    <property type="match status" value="1"/>
</dbReference>
<evidence type="ECO:0000256" key="5">
    <source>
        <dbReference type="PROSITE-ProRule" id="PRU10007"/>
    </source>
</evidence>